<reference evidence="2 3" key="1">
    <citation type="journal article" date="2023" name="G3 (Bethesda)">
        <title>A chromosome-length genome assembly and annotation of blackberry (Rubus argutus, cv. 'Hillquist').</title>
        <authorList>
            <person name="Bruna T."/>
            <person name="Aryal R."/>
            <person name="Dudchenko O."/>
            <person name="Sargent D.J."/>
            <person name="Mead D."/>
            <person name="Buti M."/>
            <person name="Cavallini A."/>
            <person name="Hytonen T."/>
            <person name="Andres J."/>
            <person name="Pham M."/>
            <person name="Weisz D."/>
            <person name="Mascagni F."/>
            <person name="Usai G."/>
            <person name="Natali L."/>
            <person name="Bassil N."/>
            <person name="Fernandez G.E."/>
            <person name="Lomsadze A."/>
            <person name="Armour M."/>
            <person name="Olukolu B."/>
            <person name="Poorten T."/>
            <person name="Britton C."/>
            <person name="Davik J."/>
            <person name="Ashrafi H."/>
            <person name="Aiden E.L."/>
            <person name="Borodovsky M."/>
            <person name="Worthington M."/>
        </authorList>
    </citation>
    <scope>NUCLEOTIDE SEQUENCE [LARGE SCALE GENOMIC DNA]</scope>
    <source>
        <strain evidence="2">PI 553951</strain>
    </source>
</reference>
<feature type="compositionally biased region" description="Polar residues" evidence="1">
    <location>
        <begin position="696"/>
        <end position="706"/>
    </location>
</feature>
<accession>A0AAW1WML2</accession>
<feature type="region of interest" description="Disordered" evidence="1">
    <location>
        <begin position="680"/>
        <end position="805"/>
    </location>
</feature>
<dbReference type="Proteomes" id="UP001457282">
    <property type="component" value="Unassembled WGS sequence"/>
</dbReference>
<sequence length="1088" mass="120524">MYQNSELLEMEAHIPCNSYFPVYFSTMNHNLRANGSERNHNLSSDQLFGYYKEAIKQTMLNQEMIFKDQILDLHRLYGRQRELMNEIRKNELDKLGMEASRPTTSLSQSSLLCTQKTFNIPCLPLVSSACSQVSISGADNIQSPSCFVQGRNIQACSYPAQTKGNLGDHEFFKSKCKKSQKNLDLRLPDDAIYIDSEEEELLEDRKVSEAPEVSSYPMKRTPEIVCKGNERQFRCTAGVNSISNYASSAASLEKGSVDLNYVYKLEEETAPASDNLCSDASQKTKSHFQNLSNKFFQATQTRHDFEAYSNVLLQGSESKQELWSSYNYKAGKIQSNLCSLPQGLHADNLSLSSNSSHEKIKQADEPSSFHQNNQDSSSERAMTGVQSSRRQSAPKNDHQSGPSGAFMCTSYQHNPYDYIENSGSSCIAALRKPILDLSRAPIAVQALPCLNTSVPLSNSCKSSTVRVNDGLVTELHGITKYLQDSANVNALKDIDLNFMPPSCSLDAAVSQSFQTTRAEKLEDSDERFPLHRPKLDYCGKTDKGCEVSNQAEANDFLSKTIHGSPTCESPNISGDHCYHLSHSNPHQNSAQDVKNSKGAPVLDLNVACDSELKEEVERTADEPVEESKFKKDVGFGVHIDLNTSINDGGFGVHIDLNSSLNEDEFSPMSSPSSEILLEAPASPENKECSPPRGVSSDGNQVDTPDLTSGLEAPENKECSPPRGESDENQVDAPFPLSNQEDIEHKVCSQPTESDEQGDPPFPPSVQEELKCKVCSQPTESNEQIETPVPLSEQGGLQNKECSQPIESDEDQIVTPFPLSNQESKDCSQPMDSDEKHIETPFPVSGQEVHLEEELFRTAAECLVSISSSGFRTCTERTKFKPFKTSCDSLHWFAGLASSVLGNLENELGCGDHEEVLPDGIDYFEAMTLKLTETKVEECCCCRSNGRKEVEMGPASSQSQPRKGRPRKGRQRRKDFQSEILPGLASLSRYEVTEDLQIIGTLIEASAGCSETRSVRHAAKFGLARGRRRCTISDSTVAENTSPSPLKHIGVKRQLESEERSLIDWGDVTRRRRGQRNPVSDRRLIISQV</sequence>
<comment type="caution">
    <text evidence="2">The sequence shown here is derived from an EMBL/GenBank/DDBJ whole genome shotgun (WGS) entry which is preliminary data.</text>
</comment>
<feature type="compositionally biased region" description="Polar residues" evidence="1">
    <location>
        <begin position="794"/>
        <end position="805"/>
    </location>
</feature>
<proteinExistence type="predicted"/>
<feature type="region of interest" description="Disordered" evidence="1">
    <location>
        <begin position="349"/>
        <end position="406"/>
    </location>
</feature>
<evidence type="ECO:0000313" key="2">
    <source>
        <dbReference type="EMBL" id="KAK9926064.1"/>
    </source>
</evidence>
<feature type="compositionally biased region" description="Polar residues" evidence="1">
    <location>
        <begin position="368"/>
        <end position="402"/>
    </location>
</feature>
<feature type="compositionally biased region" description="Polar residues" evidence="1">
    <location>
        <begin position="775"/>
        <end position="784"/>
    </location>
</feature>
<feature type="region of interest" description="Disordered" evidence="1">
    <location>
        <begin position="947"/>
        <end position="974"/>
    </location>
</feature>
<keyword evidence="3" id="KW-1185">Reference proteome</keyword>
<protein>
    <submittedName>
        <fullName evidence="2">Uncharacterized protein</fullName>
    </submittedName>
</protein>
<gene>
    <name evidence="2" type="ORF">M0R45_023318</name>
</gene>
<evidence type="ECO:0000313" key="3">
    <source>
        <dbReference type="Proteomes" id="UP001457282"/>
    </source>
</evidence>
<name>A0AAW1WML2_RUBAR</name>
<feature type="compositionally biased region" description="Basic and acidic residues" evidence="1">
    <location>
        <begin position="713"/>
        <end position="725"/>
    </location>
</feature>
<dbReference type="AlphaFoldDB" id="A0AAW1WML2"/>
<evidence type="ECO:0000256" key="1">
    <source>
        <dbReference type="SAM" id="MobiDB-lite"/>
    </source>
</evidence>
<dbReference type="EMBL" id="JBEDUW010000005">
    <property type="protein sequence ID" value="KAK9926064.1"/>
    <property type="molecule type" value="Genomic_DNA"/>
</dbReference>
<organism evidence="2 3">
    <name type="scientific">Rubus argutus</name>
    <name type="common">Southern blackberry</name>
    <dbReference type="NCBI Taxonomy" id="59490"/>
    <lineage>
        <taxon>Eukaryota</taxon>
        <taxon>Viridiplantae</taxon>
        <taxon>Streptophyta</taxon>
        <taxon>Embryophyta</taxon>
        <taxon>Tracheophyta</taxon>
        <taxon>Spermatophyta</taxon>
        <taxon>Magnoliopsida</taxon>
        <taxon>eudicotyledons</taxon>
        <taxon>Gunneridae</taxon>
        <taxon>Pentapetalae</taxon>
        <taxon>rosids</taxon>
        <taxon>fabids</taxon>
        <taxon>Rosales</taxon>
        <taxon>Rosaceae</taxon>
        <taxon>Rosoideae</taxon>
        <taxon>Rosoideae incertae sedis</taxon>
        <taxon>Rubus</taxon>
    </lineage>
</organism>
<dbReference type="PANTHER" id="PTHR33167">
    <property type="entry name" value="TRANSCRIPTION FACTOR, PUTATIVE (DUF863)-RELATED"/>
    <property type="match status" value="1"/>
</dbReference>
<dbReference type="PANTHER" id="PTHR33167:SF18">
    <property type="entry name" value="GB|AAF67766.1"/>
    <property type="match status" value="1"/>
</dbReference>
<dbReference type="InterPro" id="IPR008581">
    <property type="entry name" value="DUF863_pln"/>
</dbReference>
<dbReference type="Pfam" id="PF05904">
    <property type="entry name" value="DUF863"/>
    <property type="match status" value="3"/>
</dbReference>
<feature type="compositionally biased region" description="Basic residues" evidence="1">
    <location>
        <begin position="961"/>
        <end position="972"/>
    </location>
</feature>